<sequence length="96" mass="10315">MKDIHKVKQGFSELTTVNEMGMRSPRDMERVKTVGWAVLETAAVGIFAFVALPAIITTFTSMTVGLGSAVASAFIASKVAHNDTADKNSKINKNKD</sequence>
<evidence type="ECO:0000256" key="1">
    <source>
        <dbReference type="SAM" id="Phobius"/>
    </source>
</evidence>
<protein>
    <submittedName>
        <fullName evidence="2">Uncharacterized protein</fullName>
    </submittedName>
</protein>
<gene>
    <name evidence="2" type="ORF">SITYG_01550</name>
</gene>
<dbReference type="RefSeq" id="WP_096362428.1">
    <property type="nucleotide sequence ID" value="NZ_AP014880.1"/>
</dbReference>
<keyword evidence="1" id="KW-0472">Membrane</keyword>
<keyword evidence="1" id="KW-1133">Transmembrane helix</keyword>
<keyword evidence="1" id="KW-0812">Transmembrane</keyword>
<evidence type="ECO:0000313" key="2">
    <source>
        <dbReference type="EMBL" id="BAW16141.1"/>
    </source>
</evidence>
<accession>A0AAD1FJ22</accession>
<reference evidence="2 3" key="1">
    <citation type="journal article" date="2017" name="Infect. Immun.">
        <title>Characterization of the Pathogenicity of Streptococcus intermedius TYG1620 Isolated from a Human Brain Abscess Based on the Complete Genome Sequence with Transcriptome Analysis and Transposon Mutagenesis in a Murine Subcutaneous Abscess Model.</title>
        <authorList>
            <person name="Hasegawa N."/>
            <person name="Sekizuka T."/>
            <person name="Sugi Y."/>
            <person name="Kawakami N."/>
            <person name="Ogasawara Y."/>
            <person name="Kato K."/>
            <person name="Yamashita A."/>
            <person name="Takeuchi F."/>
            <person name="Kuroda M."/>
        </authorList>
    </citation>
    <scope>NUCLEOTIDE SEQUENCE [LARGE SCALE GENOMIC DNA]</scope>
    <source>
        <strain evidence="2 3">TYG1620</strain>
    </source>
</reference>
<name>A0AAD1FJ22_STRIT</name>
<proteinExistence type="predicted"/>
<dbReference type="EMBL" id="AP014880">
    <property type="protein sequence ID" value="BAW16141.1"/>
    <property type="molecule type" value="Genomic_DNA"/>
</dbReference>
<evidence type="ECO:0000313" key="3">
    <source>
        <dbReference type="Proteomes" id="UP000217792"/>
    </source>
</evidence>
<dbReference type="Proteomes" id="UP000217792">
    <property type="component" value="Chromosome"/>
</dbReference>
<organism evidence="2 3">
    <name type="scientific">Streptococcus intermedius</name>
    <dbReference type="NCBI Taxonomy" id="1338"/>
    <lineage>
        <taxon>Bacteria</taxon>
        <taxon>Bacillati</taxon>
        <taxon>Bacillota</taxon>
        <taxon>Bacilli</taxon>
        <taxon>Lactobacillales</taxon>
        <taxon>Streptococcaceae</taxon>
        <taxon>Streptococcus</taxon>
        <taxon>Streptococcus anginosus group</taxon>
    </lineage>
</organism>
<feature type="transmembrane region" description="Helical" evidence="1">
    <location>
        <begin position="33"/>
        <end position="56"/>
    </location>
</feature>
<dbReference type="AlphaFoldDB" id="A0AAD1FJ22"/>